<gene>
    <name evidence="1" type="ORF">Lspi_1407</name>
</gene>
<comment type="caution">
    <text evidence="1">The sequence shown here is derived from an EMBL/GenBank/DDBJ whole genome shotgun (WGS) entry which is preliminary data.</text>
</comment>
<evidence type="ECO:0000313" key="1">
    <source>
        <dbReference type="EMBL" id="KTD63888.1"/>
    </source>
</evidence>
<sequence>MPKHLINIVEYTSESYTHIASDEYPSESEASAAFEASKIKYNAKDDPQKPYSGLFGYPTFFRSASNKQHDKTIEIRQTTFKY</sequence>
<dbReference type="PATRIC" id="fig|452.5.peg.1556"/>
<dbReference type="AlphaFoldDB" id="A0A0W0Z419"/>
<proteinExistence type="predicted"/>
<dbReference type="RefSeq" id="WP_058483339.1">
    <property type="nucleotide sequence ID" value="NZ_CAAAII010000001.1"/>
</dbReference>
<protein>
    <submittedName>
        <fullName evidence="1">Uncharacterized protein</fullName>
    </submittedName>
</protein>
<organism evidence="1 2">
    <name type="scientific">Legionella spiritensis</name>
    <dbReference type="NCBI Taxonomy" id="452"/>
    <lineage>
        <taxon>Bacteria</taxon>
        <taxon>Pseudomonadati</taxon>
        <taxon>Pseudomonadota</taxon>
        <taxon>Gammaproteobacteria</taxon>
        <taxon>Legionellales</taxon>
        <taxon>Legionellaceae</taxon>
        <taxon>Legionella</taxon>
    </lineage>
</organism>
<reference evidence="1 2" key="1">
    <citation type="submission" date="2015-11" db="EMBL/GenBank/DDBJ databases">
        <title>Genomic analysis of 38 Legionella species identifies large and diverse effector repertoires.</title>
        <authorList>
            <person name="Burstein D."/>
            <person name="Amaro F."/>
            <person name="Zusman T."/>
            <person name="Lifshitz Z."/>
            <person name="Cohen O."/>
            <person name="Gilbert J.A."/>
            <person name="Pupko T."/>
            <person name="Shuman H.A."/>
            <person name="Segal G."/>
        </authorList>
    </citation>
    <scope>NUCLEOTIDE SEQUENCE [LARGE SCALE GENOMIC DNA]</scope>
    <source>
        <strain evidence="1 2">Mt.St.Helens-9</strain>
    </source>
</reference>
<name>A0A0W0Z419_LEGSP</name>
<evidence type="ECO:0000313" key="2">
    <source>
        <dbReference type="Proteomes" id="UP000054877"/>
    </source>
</evidence>
<keyword evidence="2" id="KW-1185">Reference proteome</keyword>
<accession>A0A0W0Z419</accession>
<dbReference type="EMBL" id="LNYX01000014">
    <property type="protein sequence ID" value="KTD63888.1"/>
    <property type="molecule type" value="Genomic_DNA"/>
</dbReference>
<dbReference type="Proteomes" id="UP000054877">
    <property type="component" value="Unassembled WGS sequence"/>
</dbReference>